<name>A9UN83_DROME</name>
<sequence length="121" mass="13184">GLVVRGLFVFRLRRLSAEQQRLPLRCLQELSLVLHAQLLNGNGNRTIRIILGLFVLNASHNALQFLLLPPLHFAQLLLLGRLNYDGAGDGGTPLCSSTTGSRLHALLFHLHDAAGSCGELI</sequence>
<dbReference type="AlphaFoldDB" id="A9UN83"/>
<organism evidence="1">
    <name type="scientific">Drosophila melanogaster</name>
    <name type="common">Fruit fly</name>
    <dbReference type="NCBI Taxonomy" id="7227"/>
    <lineage>
        <taxon>Eukaryota</taxon>
        <taxon>Metazoa</taxon>
        <taxon>Ecdysozoa</taxon>
        <taxon>Arthropoda</taxon>
        <taxon>Hexapoda</taxon>
        <taxon>Insecta</taxon>
        <taxon>Pterygota</taxon>
        <taxon>Neoptera</taxon>
        <taxon>Endopterygota</taxon>
        <taxon>Diptera</taxon>
        <taxon>Brachycera</taxon>
        <taxon>Muscomorpha</taxon>
        <taxon>Ephydroidea</taxon>
        <taxon>Drosophilidae</taxon>
        <taxon>Drosophila</taxon>
        <taxon>Sophophora</taxon>
    </lineage>
</organism>
<evidence type="ECO:0000313" key="1">
    <source>
        <dbReference type="EMBL" id="ABY20488.1"/>
    </source>
</evidence>
<reference evidence="1" key="1">
    <citation type="submission" date="2007-12" db="EMBL/GenBank/DDBJ databases">
        <authorList>
            <person name="Stapleton M."/>
            <person name="Carlson J."/>
            <person name="Frise E."/>
            <person name="Kapadia B."/>
            <person name="Park S."/>
            <person name="Wan K."/>
            <person name="Yu C."/>
            <person name="Celniker S."/>
        </authorList>
    </citation>
    <scope>NUCLEOTIDE SEQUENCE</scope>
</reference>
<protein>
    <submittedName>
        <fullName evidence="1">IP22156p</fullName>
    </submittedName>
</protein>
<proteinExistence type="evidence at transcript level"/>
<feature type="non-terminal residue" evidence="1">
    <location>
        <position position="1"/>
    </location>
</feature>
<dbReference type="EMBL" id="BT031247">
    <property type="protein sequence ID" value="ABY20488.1"/>
    <property type="molecule type" value="mRNA"/>
</dbReference>
<accession>A9UN83</accession>